<evidence type="ECO:0000313" key="2">
    <source>
        <dbReference type="EMBL" id="KAG2311532.1"/>
    </source>
</evidence>
<evidence type="ECO:0000259" key="1">
    <source>
        <dbReference type="Pfam" id="PF23310"/>
    </source>
</evidence>
<dbReference type="InterPro" id="IPR040338">
    <property type="entry name" value="At1g67623-like"/>
</dbReference>
<protein>
    <recommendedName>
        <fullName evidence="1">At2g35280-like TPR domain-containing protein</fullName>
    </recommendedName>
</protein>
<keyword evidence="3" id="KW-1185">Reference proteome</keyword>
<reference evidence="2 3" key="1">
    <citation type="submission" date="2020-02" db="EMBL/GenBank/DDBJ databases">
        <authorList>
            <person name="Ma Q."/>
            <person name="Huang Y."/>
            <person name="Song X."/>
            <person name="Pei D."/>
        </authorList>
    </citation>
    <scope>NUCLEOTIDE SEQUENCE [LARGE SCALE GENOMIC DNA]</scope>
    <source>
        <strain evidence="2">Sxm20200214</strain>
        <tissue evidence="2">Leaf</tissue>
    </source>
</reference>
<proteinExistence type="predicted"/>
<gene>
    <name evidence="2" type="ORF">Bca52824_023089</name>
</gene>
<accession>A0A8X8AV89</accession>
<dbReference type="AlphaFoldDB" id="A0A8X8AV89"/>
<sequence>MELCLGENNPQAHYIQGMHDYFHNNNTKKRLDHLRRSADVMCDNGTYLYGLLMSPGATWMNS</sequence>
<feature type="domain" description="At2g35280-like TPR" evidence="1">
    <location>
        <begin position="2"/>
        <end position="53"/>
    </location>
</feature>
<comment type="caution">
    <text evidence="2">The sequence shown here is derived from an EMBL/GenBank/DDBJ whole genome shotgun (WGS) entry which is preliminary data.</text>
</comment>
<evidence type="ECO:0000313" key="3">
    <source>
        <dbReference type="Proteomes" id="UP000886595"/>
    </source>
</evidence>
<name>A0A8X8AV89_BRACI</name>
<dbReference type="Proteomes" id="UP000886595">
    <property type="component" value="Unassembled WGS sequence"/>
</dbReference>
<dbReference type="PANTHER" id="PTHR33784:SF25">
    <property type="entry name" value="NUCLEIC ACID-BINDING, OB-FOLD-LIKE PROTEIN"/>
    <property type="match status" value="1"/>
</dbReference>
<organism evidence="2 3">
    <name type="scientific">Brassica carinata</name>
    <name type="common">Ethiopian mustard</name>
    <name type="synonym">Abyssinian cabbage</name>
    <dbReference type="NCBI Taxonomy" id="52824"/>
    <lineage>
        <taxon>Eukaryota</taxon>
        <taxon>Viridiplantae</taxon>
        <taxon>Streptophyta</taxon>
        <taxon>Embryophyta</taxon>
        <taxon>Tracheophyta</taxon>
        <taxon>Spermatophyta</taxon>
        <taxon>Magnoliopsida</taxon>
        <taxon>eudicotyledons</taxon>
        <taxon>Gunneridae</taxon>
        <taxon>Pentapetalae</taxon>
        <taxon>rosids</taxon>
        <taxon>malvids</taxon>
        <taxon>Brassicales</taxon>
        <taxon>Brassicaceae</taxon>
        <taxon>Brassiceae</taxon>
        <taxon>Brassica</taxon>
    </lineage>
</organism>
<dbReference type="InterPro" id="IPR057136">
    <property type="entry name" value="At2g35280_TPR_dom"/>
</dbReference>
<dbReference type="EMBL" id="JAAMPC010000005">
    <property type="protein sequence ID" value="KAG2311532.1"/>
    <property type="molecule type" value="Genomic_DNA"/>
</dbReference>
<dbReference type="PANTHER" id="PTHR33784">
    <property type="entry name" value="OS05G0482100 PROTEIN"/>
    <property type="match status" value="1"/>
</dbReference>
<dbReference type="Pfam" id="PF23310">
    <property type="entry name" value="TPR_27"/>
    <property type="match status" value="1"/>
</dbReference>